<gene>
    <name evidence="1" type="ORF">EYF80_039167</name>
</gene>
<dbReference type="EMBL" id="SRLO01000610">
    <property type="protein sequence ID" value="TNN50654.1"/>
    <property type="molecule type" value="Genomic_DNA"/>
</dbReference>
<dbReference type="Proteomes" id="UP000314294">
    <property type="component" value="Unassembled WGS sequence"/>
</dbReference>
<reference evidence="1 2" key="1">
    <citation type="submission" date="2019-03" db="EMBL/GenBank/DDBJ databases">
        <title>First draft genome of Liparis tanakae, snailfish: a comprehensive survey of snailfish specific genes.</title>
        <authorList>
            <person name="Kim W."/>
            <person name="Song I."/>
            <person name="Jeong J.-H."/>
            <person name="Kim D."/>
            <person name="Kim S."/>
            <person name="Ryu S."/>
            <person name="Song J.Y."/>
            <person name="Lee S.K."/>
        </authorList>
    </citation>
    <scope>NUCLEOTIDE SEQUENCE [LARGE SCALE GENOMIC DNA]</scope>
    <source>
        <tissue evidence="1">Muscle</tissue>
    </source>
</reference>
<evidence type="ECO:0000313" key="2">
    <source>
        <dbReference type="Proteomes" id="UP000314294"/>
    </source>
</evidence>
<evidence type="ECO:0000313" key="1">
    <source>
        <dbReference type="EMBL" id="TNN50654.1"/>
    </source>
</evidence>
<dbReference type="AlphaFoldDB" id="A0A4Z2GD65"/>
<name>A0A4Z2GD65_9TELE</name>
<accession>A0A4Z2GD65</accession>
<keyword evidence="2" id="KW-1185">Reference proteome</keyword>
<protein>
    <submittedName>
        <fullName evidence="1">Uncharacterized protein</fullName>
    </submittedName>
</protein>
<sequence>MCLCANLLVAPHQPCGHDTCTGRTDGAQTAHGGILRWFGLAGSRGHEDLYTGAMAELQMRRGKRHLSEVSGRSVNNLSRSRVFGAAVKWNEIVAARRTRTEAH</sequence>
<organism evidence="1 2">
    <name type="scientific">Liparis tanakae</name>
    <name type="common">Tanaka's snailfish</name>
    <dbReference type="NCBI Taxonomy" id="230148"/>
    <lineage>
        <taxon>Eukaryota</taxon>
        <taxon>Metazoa</taxon>
        <taxon>Chordata</taxon>
        <taxon>Craniata</taxon>
        <taxon>Vertebrata</taxon>
        <taxon>Euteleostomi</taxon>
        <taxon>Actinopterygii</taxon>
        <taxon>Neopterygii</taxon>
        <taxon>Teleostei</taxon>
        <taxon>Neoteleostei</taxon>
        <taxon>Acanthomorphata</taxon>
        <taxon>Eupercaria</taxon>
        <taxon>Perciformes</taxon>
        <taxon>Cottioidei</taxon>
        <taxon>Cottales</taxon>
        <taxon>Liparidae</taxon>
        <taxon>Liparis</taxon>
    </lineage>
</organism>
<proteinExistence type="predicted"/>
<comment type="caution">
    <text evidence="1">The sequence shown here is derived from an EMBL/GenBank/DDBJ whole genome shotgun (WGS) entry which is preliminary data.</text>
</comment>